<feature type="compositionally biased region" description="Basic and acidic residues" evidence="1">
    <location>
        <begin position="1"/>
        <end position="10"/>
    </location>
</feature>
<dbReference type="GeneID" id="9834987"/>
<dbReference type="GO" id="GO:0003735">
    <property type="term" value="F:structural constituent of ribosome"/>
    <property type="evidence" value="ECO:0007669"/>
    <property type="project" value="InterPro"/>
</dbReference>
<keyword evidence="4" id="KW-1185">Reference proteome</keyword>
<name>Q01FU6_OSTTA</name>
<dbReference type="GO" id="GO:0032543">
    <property type="term" value="P:mitochondrial translation"/>
    <property type="evidence" value="ECO:0007669"/>
    <property type="project" value="InterPro"/>
</dbReference>
<dbReference type="InParanoid" id="Q01FU6"/>
<dbReference type="AlphaFoldDB" id="Q01FU6"/>
<dbReference type="GO" id="GO:0005739">
    <property type="term" value="C:mitochondrion"/>
    <property type="evidence" value="ECO:0007669"/>
    <property type="project" value="GOC"/>
</dbReference>
<accession>A0A1Y5I1B7</accession>
<feature type="region of interest" description="Disordered" evidence="1">
    <location>
        <begin position="1"/>
        <end position="21"/>
    </location>
</feature>
<accession>A0A454XQU2</accession>
<reference evidence="2 4" key="1">
    <citation type="journal article" date="2006" name="Proc. Natl. Acad. Sci. U.S.A.">
        <title>Genome analysis of the smallest free-living eukaryote Ostreococcus tauri unveils many unique features.</title>
        <authorList>
            <person name="Derelle E."/>
            <person name="Ferraz C."/>
            <person name="Rombauts S."/>
            <person name="Rouze P."/>
            <person name="Worden A.Z."/>
            <person name="Robbens S."/>
            <person name="Partensky F."/>
            <person name="Degroeve S."/>
            <person name="Echeynie S."/>
            <person name="Cooke R."/>
            <person name="Saeys Y."/>
            <person name="Wuyts J."/>
            <person name="Jabbari K."/>
            <person name="Bowler C."/>
            <person name="Panaud O."/>
            <person name="Piegu B."/>
            <person name="Ball S.G."/>
            <person name="Ral J.-P."/>
            <person name="Bouget F.-Y."/>
            <person name="Piganeau G."/>
            <person name="De Baets B."/>
            <person name="Picard A."/>
            <person name="Delseny M."/>
            <person name="Demaille J."/>
            <person name="Van de Peer Y."/>
            <person name="Moreau H."/>
        </authorList>
    </citation>
    <scope>NUCLEOTIDE SEQUENCE [LARGE SCALE GENOMIC DNA]</scope>
    <source>
        <strain evidence="2 4">OTTH0595</strain>
    </source>
</reference>
<dbReference type="OrthoDB" id="494426at2759"/>
<evidence type="ECO:0000313" key="4">
    <source>
        <dbReference type="Proteomes" id="UP000009170"/>
    </source>
</evidence>
<dbReference type="EMBL" id="KZ155838">
    <property type="protein sequence ID" value="OUS42487.1"/>
    <property type="molecule type" value="Genomic_DNA"/>
</dbReference>
<dbReference type="InterPro" id="IPR009069">
    <property type="entry name" value="Cys_alpha_HP_mot_SF"/>
</dbReference>
<evidence type="ECO:0000256" key="1">
    <source>
        <dbReference type="SAM" id="MobiDB-lite"/>
    </source>
</evidence>
<gene>
    <name evidence="3" type="ORF">BE221DRAFT_201320</name>
    <name evidence="2" type="ORF">OT_ostta01g04930</name>
</gene>
<dbReference type="SUPFAM" id="SSF47072">
    <property type="entry name" value="Cysteine alpha-hairpin motif"/>
    <property type="match status" value="1"/>
</dbReference>
<sequence length="85" mass="9634">MAKTPSEPRLRINTKSGGRGKRRDVACLSEMFELLSCYKTNAFEDAKCANAKKALDACLELRAKAPKKMNTINHHLQRLARMTKR</sequence>
<dbReference type="STRING" id="70448.Q01FU6"/>
<reference evidence="3" key="3">
    <citation type="submission" date="2017-04" db="EMBL/GenBank/DDBJ databases">
        <title>Population genomics of picophytoplankton unveils novel chromosome hypervariability.</title>
        <authorList>
            <consortium name="DOE Joint Genome Institute"/>
            <person name="Blanc-Mathieu R."/>
            <person name="Krasovec M."/>
            <person name="Hebrard M."/>
            <person name="Yau S."/>
            <person name="Desgranges E."/>
            <person name="Martin J."/>
            <person name="Schackwitz W."/>
            <person name="Kuo A."/>
            <person name="Salin G."/>
            <person name="Donnadieu C."/>
            <person name="Desdevises Y."/>
            <person name="Sanchez-Ferandin S."/>
            <person name="Moreau H."/>
            <person name="Rivals E."/>
            <person name="Grigoriev I.V."/>
            <person name="Grimsley N."/>
            <person name="Eyre-Walker A."/>
            <person name="Piganeau G."/>
        </authorList>
    </citation>
    <scope>NUCLEOTIDE SEQUENCE [LARGE SCALE GENOMIC DNA]</scope>
    <source>
        <strain evidence="3">RCC 1115</strain>
    </source>
</reference>
<dbReference type="Proteomes" id="UP000195557">
    <property type="component" value="Unassembled WGS sequence"/>
</dbReference>
<proteinExistence type="predicted"/>
<evidence type="ECO:0000313" key="2">
    <source>
        <dbReference type="EMBL" id="CAL50398.1"/>
    </source>
</evidence>
<protein>
    <submittedName>
        <fullName evidence="2">CHCH</fullName>
    </submittedName>
</protein>
<accession>Q01FU6</accession>
<dbReference type="InterPro" id="IPR017264">
    <property type="entry name" value="Ribosomal_mS37_fun"/>
</dbReference>
<dbReference type="RefSeq" id="XP_003074547.1">
    <property type="nucleotide sequence ID" value="XM_003074500.1"/>
</dbReference>
<dbReference type="OMA" id="KMNTINH"/>
<organism evidence="2 4">
    <name type="scientific">Ostreococcus tauri</name>
    <name type="common">Marine green alga</name>
    <dbReference type="NCBI Taxonomy" id="70448"/>
    <lineage>
        <taxon>Eukaryota</taxon>
        <taxon>Viridiplantae</taxon>
        <taxon>Chlorophyta</taxon>
        <taxon>Mamiellophyceae</taxon>
        <taxon>Mamiellales</taxon>
        <taxon>Bathycoccaceae</taxon>
        <taxon>Ostreococcus</taxon>
    </lineage>
</organism>
<dbReference type="KEGG" id="ota:OT_ostta01g04930"/>
<dbReference type="EMBL" id="CAID01000001">
    <property type="protein sequence ID" value="CAL50398.1"/>
    <property type="molecule type" value="Genomic_DNA"/>
</dbReference>
<reference evidence="2" key="2">
    <citation type="journal article" date="2014" name="BMC Genomics">
        <title>An improved genome of the model marine alga Ostreococcus tauri unfolds by assessing Illumina de novo assemblies.</title>
        <authorList>
            <person name="Blanc-Mathieu R."/>
            <person name="Verhelst B."/>
            <person name="Derelle E."/>
            <person name="Rombauts S."/>
            <person name="Bouget F.Y."/>
            <person name="Carre I."/>
            <person name="Chateau A."/>
            <person name="Eyre-Walker A."/>
            <person name="Grimsley N."/>
            <person name="Moreau H."/>
            <person name="Piegu B."/>
            <person name="Rivals E."/>
            <person name="Schackwitz W."/>
            <person name="Van de Peer Y."/>
            <person name="Piganeau G."/>
        </authorList>
    </citation>
    <scope>NUCLEOTIDE SEQUENCE</scope>
    <source>
        <strain evidence="2">RCC4221</strain>
    </source>
</reference>
<dbReference type="Proteomes" id="UP000009170">
    <property type="component" value="Unassembled WGS sequence"/>
</dbReference>
<dbReference type="PANTHER" id="PTHR28066:SF1">
    <property type="entry name" value="SMALL RIBOSOMAL SUBUNIT PROTEIN MS37"/>
    <property type="match status" value="1"/>
</dbReference>
<evidence type="ECO:0000313" key="3">
    <source>
        <dbReference type="EMBL" id="OUS42487.1"/>
    </source>
</evidence>
<dbReference type="PANTHER" id="PTHR28066">
    <property type="entry name" value="37S RIBOSOMAL PROTEIN MRP10, MITOCHONDRIAL"/>
    <property type="match status" value="1"/>
</dbReference>